<organism evidence="1 2">
    <name type="scientific">Melastoma candidum</name>
    <dbReference type="NCBI Taxonomy" id="119954"/>
    <lineage>
        <taxon>Eukaryota</taxon>
        <taxon>Viridiplantae</taxon>
        <taxon>Streptophyta</taxon>
        <taxon>Embryophyta</taxon>
        <taxon>Tracheophyta</taxon>
        <taxon>Spermatophyta</taxon>
        <taxon>Magnoliopsida</taxon>
        <taxon>eudicotyledons</taxon>
        <taxon>Gunneridae</taxon>
        <taxon>Pentapetalae</taxon>
        <taxon>rosids</taxon>
        <taxon>malvids</taxon>
        <taxon>Myrtales</taxon>
        <taxon>Melastomataceae</taxon>
        <taxon>Melastomatoideae</taxon>
        <taxon>Melastomateae</taxon>
        <taxon>Melastoma</taxon>
    </lineage>
</organism>
<evidence type="ECO:0000313" key="2">
    <source>
        <dbReference type="Proteomes" id="UP001057402"/>
    </source>
</evidence>
<evidence type="ECO:0000313" key="1">
    <source>
        <dbReference type="EMBL" id="KAI4374548.1"/>
    </source>
</evidence>
<dbReference type="Proteomes" id="UP001057402">
    <property type="component" value="Chromosome 4"/>
</dbReference>
<protein>
    <submittedName>
        <fullName evidence="1">Uncharacterized protein</fullName>
    </submittedName>
</protein>
<dbReference type="EMBL" id="CM042883">
    <property type="protein sequence ID" value="KAI4374548.1"/>
    <property type="molecule type" value="Genomic_DNA"/>
</dbReference>
<keyword evidence="2" id="KW-1185">Reference proteome</keyword>
<accession>A0ACB9R6N4</accession>
<proteinExistence type="predicted"/>
<sequence length="484" mass="55859">METAMTAWMTVILGVIPLLAWVLWSWNELRYVVPAVKKCSVFGSMLPPGRMGLPYFGEMFVFLWHFKIIRRPDEYIDRMRQKYGDGVGMFRTHLFGKPSIITCLPEVNKFVLQTNSHFELEWPAVELVGRASMVAVQGKQHERIRRFVVDAINKPDALRRITQLVQPRIVAALQSWAEKGRVITYKESKKVTFENIGKLFASMEPGPELEELLAWFDGLVKGFRALPLNLPGTAYRHALKCRKKLEAVFEERMEMRKRNPNEGANKDLLDGLMEMRDEQGNKLTDRELVDNIVSIVVAGFESTTLSIMWAVYYLAKYPDILEKLREENRAIARSRNGEFITSEDVPKMVYTSKVVEETIRLANIALLLFRKVKNDVDYKGYRIPKDWTVILWVRYLHTNPENFDDPLRFNPDRWDKMAKPGSYLVFGGGSRICAGNMLVRYQLAILLHHLSLGYRWELVNPDAGFKYLPHNSPVDGAEIAIQKL</sequence>
<name>A0ACB9R6N4_9MYRT</name>
<gene>
    <name evidence="1" type="ORF">MLD38_012530</name>
</gene>
<reference evidence="2" key="1">
    <citation type="journal article" date="2023" name="Front. Plant Sci.">
        <title>Chromosomal-level genome assembly of Melastoma candidum provides insights into trichome evolution.</title>
        <authorList>
            <person name="Zhong Y."/>
            <person name="Wu W."/>
            <person name="Sun C."/>
            <person name="Zou P."/>
            <person name="Liu Y."/>
            <person name="Dai S."/>
            <person name="Zhou R."/>
        </authorList>
    </citation>
    <scope>NUCLEOTIDE SEQUENCE [LARGE SCALE GENOMIC DNA]</scope>
</reference>
<comment type="caution">
    <text evidence="1">The sequence shown here is derived from an EMBL/GenBank/DDBJ whole genome shotgun (WGS) entry which is preliminary data.</text>
</comment>